<evidence type="ECO:0000313" key="2">
    <source>
        <dbReference type="EMBL" id="GAI89840.1"/>
    </source>
</evidence>
<organism evidence="2">
    <name type="scientific">marine sediment metagenome</name>
    <dbReference type="NCBI Taxonomy" id="412755"/>
    <lineage>
        <taxon>unclassified sequences</taxon>
        <taxon>metagenomes</taxon>
        <taxon>ecological metagenomes</taxon>
    </lineage>
</organism>
<accession>X1TQI1</accession>
<feature type="transmembrane region" description="Helical" evidence="1">
    <location>
        <begin position="6"/>
        <end position="31"/>
    </location>
</feature>
<keyword evidence="1" id="KW-1133">Transmembrane helix</keyword>
<reference evidence="2" key="1">
    <citation type="journal article" date="2014" name="Front. Microbiol.">
        <title>High frequency of phylogenetically diverse reductive dehalogenase-homologous genes in deep subseafloor sedimentary metagenomes.</title>
        <authorList>
            <person name="Kawai M."/>
            <person name="Futagami T."/>
            <person name="Toyoda A."/>
            <person name="Takaki Y."/>
            <person name="Nishi S."/>
            <person name="Hori S."/>
            <person name="Arai W."/>
            <person name="Tsubouchi T."/>
            <person name="Morono Y."/>
            <person name="Uchiyama I."/>
            <person name="Ito T."/>
            <person name="Fujiyama A."/>
            <person name="Inagaki F."/>
            <person name="Takami H."/>
        </authorList>
    </citation>
    <scope>NUCLEOTIDE SEQUENCE</scope>
    <source>
        <strain evidence="2">Expedition CK06-06</strain>
    </source>
</reference>
<keyword evidence="1" id="KW-0472">Membrane</keyword>
<evidence type="ECO:0000256" key="1">
    <source>
        <dbReference type="SAM" id="Phobius"/>
    </source>
</evidence>
<sequence>MFMDTILSFWLTILAVILGGIITWLVSLLYYKKAAIGLINETKEIRKLLNCVIILEADEKGQFKPKINDEGNIVGLIGSLKGSTKGTSNVSANLTSKK</sequence>
<dbReference type="EMBL" id="BARW01022915">
    <property type="protein sequence ID" value="GAI89840.1"/>
    <property type="molecule type" value="Genomic_DNA"/>
</dbReference>
<name>X1TQI1_9ZZZZ</name>
<comment type="caution">
    <text evidence="2">The sequence shown here is derived from an EMBL/GenBank/DDBJ whole genome shotgun (WGS) entry which is preliminary data.</text>
</comment>
<proteinExistence type="predicted"/>
<gene>
    <name evidence="2" type="ORF">S12H4_38125</name>
</gene>
<protein>
    <submittedName>
        <fullName evidence="2">Uncharacterized protein</fullName>
    </submittedName>
</protein>
<dbReference type="AlphaFoldDB" id="X1TQI1"/>
<keyword evidence="1" id="KW-0812">Transmembrane</keyword>